<dbReference type="Gene3D" id="1.10.260.40">
    <property type="entry name" value="lambda repressor-like DNA-binding domains"/>
    <property type="match status" value="1"/>
</dbReference>
<dbReference type="PANTHER" id="PTHR46558">
    <property type="entry name" value="TRACRIPTIONAL REGULATORY PROTEIN-RELATED-RELATED"/>
    <property type="match status" value="1"/>
</dbReference>
<dbReference type="Pfam" id="PF01381">
    <property type="entry name" value="HTH_3"/>
    <property type="match status" value="1"/>
</dbReference>
<name>A0ABU6N7Y6_9BACI</name>
<evidence type="ECO:0000313" key="3">
    <source>
        <dbReference type="EMBL" id="MED3562337.1"/>
    </source>
</evidence>
<protein>
    <submittedName>
        <fullName evidence="3">Helix-turn-helix transcriptional regulator</fullName>
    </submittedName>
</protein>
<proteinExistence type="predicted"/>
<dbReference type="InterPro" id="IPR010982">
    <property type="entry name" value="Lambda_DNA-bd_dom_sf"/>
</dbReference>
<dbReference type="SMART" id="SM00530">
    <property type="entry name" value="HTH_XRE"/>
    <property type="match status" value="1"/>
</dbReference>
<dbReference type="EMBL" id="JARMQG010000084">
    <property type="protein sequence ID" value="MED3562337.1"/>
    <property type="molecule type" value="Genomic_DNA"/>
</dbReference>
<evidence type="ECO:0000256" key="1">
    <source>
        <dbReference type="ARBA" id="ARBA00023125"/>
    </source>
</evidence>
<gene>
    <name evidence="3" type="ORF">P4447_07700</name>
</gene>
<accession>A0ABU6N7Y6</accession>
<feature type="domain" description="HTH cro/C1-type" evidence="2">
    <location>
        <begin position="8"/>
        <end position="62"/>
    </location>
</feature>
<keyword evidence="4" id="KW-1185">Reference proteome</keyword>
<dbReference type="PROSITE" id="PS50943">
    <property type="entry name" value="HTH_CROC1"/>
    <property type="match status" value="1"/>
</dbReference>
<dbReference type="CDD" id="cd00093">
    <property type="entry name" value="HTH_XRE"/>
    <property type="match status" value="1"/>
</dbReference>
<evidence type="ECO:0000313" key="4">
    <source>
        <dbReference type="Proteomes" id="UP001330749"/>
    </source>
</evidence>
<dbReference type="RefSeq" id="WP_327967247.1">
    <property type="nucleotide sequence ID" value="NZ_JARMQG010000084.1"/>
</dbReference>
<dbReference type="SUPFAM" id="SSF47413">
    <property type="entry name" value="lambda repressor-like DNA-binding domains"/>
    <property type="match status" value="1"/>
</dbReference>
<dbReference type="InterPro" id="IPR001387">
    <property type="entry name" value="Cro/C1-type_HTH"/>
</dbReference>
<dbReference type="Proteomes" id="UP001330749">
    <property type="component" value="Unassembled WGS sequence"/>
</dbReference>
<sequence>MEVLAKRLKWLREKERYAQKDIAKKIGMTPSGYQKIEYGERDPKLDVLVSLCDIFDVSADFLLGRNNDTKILKELARDIYVHEVELDVLRSEHTNLTIRQYDLQAQIEEIKNASETETKGIKRDNNIRGNLEERERMLHSIIDRKIDVEAEMYAHKKELGIALEKYIHDLLELPESIPSEDKKLKGYLPISMEIQPDIFDHYSLHLSVNGVGFIGHYGNYETIEETEKEKERLLKLLNGNQK</sequence>
<dbReference type="PANTHER" id="PTHR46558:SF14">
    <property type="entry name" value="HTH-TYPE TRANSCRIPTIONAL REGULATOR ANSR"/>
    <property type="match status" value="1"/>
</dbReference>
<evidence type="ECO:0000259" key="2">
    <source>
        <dbReference type="PROSITE" id="PS50943"/>
    </source>
</evidence>
<keyword evidence="1" id="KW-0238">DNA-binding</keyword>
<organism evidence="3 4">
    <name type="scientific">Bacillus xiapuensis</name>
    <dbReference type="NCBI Taxonomy" id="2014075"/>
    <lineage>
        <taxon>Bacteria</taxon>
        <taxon>Bacillati</taxon>
        <taxon>Bacillota</taxon>
        <taxon>Bacilli</taxon>
        <taxon>Bacillales</taxon>
        <taxon>Bacillaceae</taxon>
        <taxon>Bacillus</taxon>
    </lineage>
</organism>
<reference evidence="3 4" key="1">
    <citation type="submission" date="2023-03" db="EMBL/GenBank/DDBJ databases">
        <title>Bacillus Genome Sequencing.</title>
        <authorList>
            <person name="Dunlap C."/>
        </authorList>
    </citation>
    <scope>NUCLEOTIDE SEQUENCE [LARGE SCALE GENOMIC DNA]</scope>
    <source>
        <strain evidence="3 4">B-14544</strain>
    </source>
</reference>
<comment type="caution">
    <text evidence="3">The sequence shown here is derived from an EMBL/GenBank/DDBJ whole genome shotgun (WGS) entry which is preliminary data.</text>
</comment>